<feature type="domain" description="BioF2-like acetyltransferase" evidence="1">
    <location>
        <begin position="179"/>
        <end position="304"/>
    </location>
</feature>
<dbReference type="OrthoDB" id="116151at2"/>
<dbReference type="Pfam" id="PF13480">
    <property type="entry name" value="Acetyltransf_6"/>
    <property type="match status" value="1"/>
</dbReference>
<keyword evidence="3" id="KW-1185">Reference proteome</keyword>
<organism evidence="2 3">
    <name type="scientific">Alteromonas aestuariivivens</name>
    <dbReference type="NCBI Taxonomy" id="1938339"/>
    <lineage>
        <taxon>Bacteria</taxon>
        <taxon>Pseudomonadati</taxon>
        <taxon>Pseudomonadota</taxon>
        <taxon>Gammaproteobacteria</taxon>
        <taxon>Alteromonadales</taxon>
        <taxon>Alteromonadaceae</taxon>
        <taxon>Alteromonas/Salinimonas group</taxon>
        <taxon>Alteromonas</taxon>
    </lineage>
</organism>
<protein>
    <submittedName>
        <fullName evidence="2">GNAT family N-acetyltransferase</fullName>
    </submittedName>
</protein>
<dbReference type="InterPro" id="IPR016181">
    <property type="entry name" value="Acyl_CoA_acyltransferase"/>
</dbReference>
<keyword evidence="2" id="KW-0808">Transferase</keyword>
<dbReference type="GO" id="GO:0016740">
    <property type="term" value="F:transferase activity"/>
    <property type="evidence" value="ECO:0007669"/>
    <property type="project" value="UniProtKB-KW"/>
</dbReference>
<reference evidence="3" key="1">
    <citation type="submission" date="2018-08" db="EMBL/GenBank/DDBJ databases">
        <authorList>
            <person name="Zhang J."/>
            <person name="Du Z.-J."/>
        </authorList>
    </citation>
    <scope>NUCLEOTIDE SEQUENCE [LARGE SCALE GENOMIC DNA]</scope>
    <source>
        <strain evidence="3">KCTC 52655</strain>
    </source>
</reference>
<dbReference type="Gene3D" id="3.40.630.30">
    <property type="match status" value="1"/>
</dbReference>
<gene>
    <name evidence="2" type="ORF">DXV75_16255</name>
</gene>
<dbReference type="InterPro" id="IPR038740">
    <property type="entry name" value="BioF2-like_GNAT_dom"/>
</dbReference>
<evidence type="ECO:0000313" key="3">
    <source>
        <dbReference type="Proteomes" id="UP000256561"/>
    </source>
</evidence>
<dbReference type="EMBL" id="QRHA01000016">
    <property type="protein sequence ID" value="RDV24011.1"/>
    <property type="molecule type" value="Genomic_DNA"/>
</dbReference>
<dbReference type="RefSeq" id="WP_115594486.1">
    <property type="nucleotide sequence ID" value="NZ_QRHA01000016.1"/>
</dbReference>
<evidence type="ECO:0000259" key="1">
    <source>
        <dbReference type="Pfam" id="PF13480"/>
    </source>
</evidence>
<name>A0A3D8M2Z3_9ALTE</name>
<accession>A0A3D8M2Z3</accession>
<dbReference type="AlphaFoldDB" id="A0A3D8M2Z3"/>
<dbReference type="Proteomes" id="UP000256561">
    <property type="component" value="Unassembled WGS sequence"/>
</dbReference>
<evidence type="ECO:0000313" key="2">
    <source>
        <dbReference type="EMBL" id="RDV24011.1"/>
    </source>
</evidence>
<dbReference type="SUPFAM" id="SSF55729">
    <property type="entry name" value="Acyl-CoA N-acyltransferases (Nat)"/>
    <property type="match status" value="1"/>
</dbReference>
<comment type="caution">
    <text evidence="2">The sequence shown here is derived from an EMBL/GenBank/DDBJ whole genome shotgun (WGS) entry which is preliminary data.</text>
</comment>
<sequence length="353" mass="40033">MKKTWLQNNVMDAATVIKNFLDHPSLRAQKISQHAQLNQIQDQEIDALAPTIFHERWWLEIATGGKYQAVDFVENGKVFGRLPYFTRKQFGFTEVKQAPLTNFLGPAINDGEGKPNKKFLRRLQIVQGLIAQLPKASSIYIKCHRDVMDAVAFQAAGFKVSVQFTHVIEPAPVDELWGSMRSKVRSSIRGARRNYRVADCTDSAAFLNFYNQNIEKRQLQNMMNGKVCKKLIDAALEKGRGRVLQSIHKDTGKMDAAIFYVWDKTSAYFLMTTHNARASHRGVLKILIWEAIQDAVSRGLVFDFDGVSSIGCARSANDFTAEVVPRYIITRESGPIQILRAVESLWVKQNTFY</sequence>
<proteinExistence type="predicted"/>